<keyword evidence="1" id="KW-0732">Signal</keyword>
<keyword evidence="3" id="KW-1185">Reference proteome</keyword>
<evidence type="ECO:0000256" key="1">
    <source>
        <dbReference type="SAM" id="SignalP"/>
    </source>
</evidence>
<gene>
    <name evidence="2" type="ORF">KC19_VG125700</name>
</gene>
<dbReference type="EMBL" id="CM026426">
    <property type="protein sequence ID" value="KAG0572794.1"/>
    <property type="molecule type" value="Genomic_DNA"/>
</dbReference>
<accession>A0A8T0HPI7</accession>
<organism evidence="2 3">
    <name type="scientific">Ceratodon purpureus</name>
    <name type="common">Fire moss</name>
    <name type="synonym">Dicranum purpureum</name>
    <dbReference type="NCBI Taxonomy" id="3225"/>
    <lineage>
        <taxon>Eukaryota</taxon>
        <taxon>Viridiplantae</taxon>
        <taxon>Streptophyta</taxon>
        <taxon>Embryophyta</taxon>
        <taxon>Bryophyta</taxon>
        <taxon>Bryophytina</taxon>
        <taxon>Bryopsida</taxon>
        <taxon>Dicranidae</taxon>
        <taxon>Pseudoditrichales</taxon>
        <taxon>Ditrichaceae</taxon>
        <taxon>Ceratodon</taxon>
    </lineage>
</organism>
<feature type="signal peptide" evidence="1">
    <location>
        <begin position="1"/>
        <end position="24"/>
    </location>
</feature>
<sequence length="68" mass="7258">MHRSSAIELSTVLILGLQPRTTLATIQTLAPAPDAPAPSTLDPQLLTHPNQTGPFLTSKLTQILALKF</sequence>
<protein>
    <submittedName>
        <fullName evidence="2">Uncharacterized protein</fullName>
    </submittedName>
</protein>
<feature type="chain" id="PRO_5035808820" evidence="1">
    <location>
        <begin position="25"/>
        <end position="68"/>
    </location>
</feature>
<reference evidence="2" key="1">
    <citation type="submission" date="2020-06" db="EMBL/GenBank/DDBJ databases">
        <title>WGS assembly of Ceratodon purpureus strain R40.</title>
        <authorList>
            <person name="Carey S.B."/>
            <person name="Jenkins J."/>
            <person name="Shu S."/>
            <person name="Lovell J.T."/>
            <person name="Sreedasyam A."/>
            <person name="Maumus F."/>
            <person name="Tiley G.P."/>
            <person name="Fernandez-Pozo N."/>
            <person name="Barry K."/>
            <person name="Chen C."/>
            <person name="Wang M."/>
            <person name="Lipzen A."/>
            <person name="Daum C."/>
            <person name="Saski C.A."/>
            <person name="Payton A.C."/>
            <person name="Mcbreen J.C."/>
            <person name="Conrad R.E."/>
            <person name="Kollar L.M."/>
            <person name="Olsson S."/>
            <person name="Huttunen S."/>
            <person name="Landis J.B."/>
            <person name="Wickett N.J."/>
            <person name="Johnson M.G."/>
            <person name="Rensing S.A."/>
            <person name="Grimwood J."/>
            <person name="Schmutz J."/>
            <person name="Mcdaniel S.F."/>
        </authorList>
    </citation>
    <scope>NUCLEOTIDE SEQUENCE</scope>
    <source>
        <strain evidence="2">R40</strain>
    </source>
</reference>
<comment type="caution">
    <text evidence="2">The sequence shown here is derived from an EMBL/GenBank/DDBJ whole genome shotgun (WGS) entry which is preliminary data.</text>
</comment>
<dbReference type="AlphaFoldDB" id="A0A8T0HPI7"/>
<evidence type="ECO:0000313" key="3">
    <source>
        <dbReference type="Proteomes" id="UP000822688"/>
    </source>
</evidence>
<name>A0A8T0HPI7_CERPU</name>
<evidence type="ECO:0000313" key="2">
    <source>
        <dbReference type="EMBL" id="KAG0572794.1"/>
    </source>
</evidence>
<dbReference type="Proteomes" id="UP000822688">
    <property type="component" value="Chromosome V"/>
</dbReference>
<proteinExistence type="predicted"/>